<dbReference type="AlphaFoldDB" id="A0AAD4XA68"/>
<dbReference type="GO" id="GO:0005634">
    <property type="term" value="C:nucleus"/>
    <property type="evidence" value="ECO:0007669"/>
    <property type="project" value="TreeGrafter"/>
</dbReference>
<proteinExistence type="predicted"/>
<dbReference type="InterPro" id="IPR039764">
    <property type="entry name" value="HABP4/SERBP1-like"/>
</dbReference>
<feature type="compositionally biased region" description="Basic and acidic residues" evidence="3">
    <location>
        <begin position="54"/>
        <end position="72"/>
    </location>
</feature>
<organism evidence="5 6">
    <name type="scientific">Papaver atlanticum</name>
    <dbReference type="NCBI Taxonomy" id="357466"/>
    <lineage>
        <taxon>Eukaryota</taxon>
        <taxon>Viridiplantae</taxon>
        <taxon>Streptophyta</taxon>
        <taxon>Embryophyta</taxon>
        <taxon>Tracheophyta</taxon>
        <taxon>Spermatophyta</taxon>
        <taxon>Magnoliopsida</taxon>
        <taxon>Ranunculales</taxon>
        <taxon>Papaveraceae</taxon>
        <taxon>Papaveroideae</taxon>
        <taxon>Papaver</taxon>
    </lineage>
</organism>
<dbReference type="EMBL" id="JAJJMB010012301">
    <property type="protein sequence ID" value="KAI3878619.1"/>
    <property type="molecule type" value="Genomic_DNA"/>
</dbReference>
<feature type="region of interest" description="Disordered" evidence="3">
    <location>
        <begin position="189"/>
        <end position="255"/>
    </location>
</feature>
<feature type="compositionally biased region" description="Gly residues" evidence="3">
    <location>
        <begin position="73"/>
        <end position="86"/>
    </location>
</feature>
<dbReference type="PANTHER" id="PTHR12299:SF17">
    <property type="entry name" value="AT19571P-RELATED"/>
    <property type="match status" value="1"/>
</dbReference>
<dbReference type="GO" id="GO:0005737">
    <property type="term" value="C:cytoplasm"/>
    <property type="evidence" value="ECO:0007669"/>
    <property type="project" value="UniProtKB-SubCell"/>
</dbReference>
<feature type="region of interest" description="Disordered" evidence="3">
    <location>
        <begin position="31"/>
        <end position="177"/>
    </location>
</feature>
<feature type="compositionally biased region" description="Basic and acidic residues" evidence="3">
    <location>
        <begin position="299"/>
        <end position="325"/>
    </location>
</feature>
<evidence type="ECO:0000259" key="4">
    <source>
        <dbReference type="Pfam" id="PF09598"/>
    </source>
</evidence>
<accession>A0AAD4XA68</accession>
<dbReference type="InterPro" id="IPR019084">
    <property type="entry name" value="STM1-like_N"/>
</dbReference>
<dbReference type="Pfam" id="PF09598">
    <property type="entry name" value="Stm1_N"/>
    <property type="match status" value="1"/>
</dbReference>
<feature type="compositionally biased region" description="Basic and acidic residues" evidence="3">
    <location>
        <begin position="104"/>
        <end position="119"/>
    </location>
</feature>
<evidence type="ECO:0000256" key="2">
    <source>
        <dbReference type="ARBA" id="ARBA00022490"/>
    </source>
</evidence>
<dbReference type="PANTHER" id="PTHR12299">
    <property type="entry name" value="HYALURONIC ACID-BINDING PROTEIN 4"/>
    <property type="match status" value="1"/>
</dbReference>
<evidence type="ECO:0000313" key="5">
    <source>
        <dbReference type="EMBL" id="KAI3878619.1"/>
    </source>
</evidence>
<keyword evidence="2" id="KW-0963">Cytoplasm</keyword>
<protein>
    <recommendedName>
        <fullName evidence="4">STM1-like N-terminal domain-containing protein</fullName>
    </recommendedName>
</protein>
<dbReference type="GO" id="GO:0003723">
    <property type="term" value="F:RNA binding"/>
    <property type="evidence" value="ECO:0007669"/>
    <property type="project" value="InterPro"/>
</dbReference>
<name>A0AAD4XA68_9MAGN</name>
<sequence length="408" mass="45185">MVTMNSFDLLGDVDNEDPSQLLELLQQKIKSKKLSSVVPDADEVSAAAKFPSHAVKERREGYSGPRDGERGGTGRGRGGRGSGFGGRNSYSNENSDRYTPNDSEMEKDSRNGFDREHGMRHGPGPYRPIRGGLNTWGDPFDGGNRDRRISNRWGGSRKQYSHGNSATAHDQPEEKHEELVAEMKEIISDEVEQSDAPASEAINEWEESKTNEEKEAETKKAEEEAKKAEEEALKKAEEEAKKAVEEARRAEEEKKMTLEEYEKVLEEKRKGLVAMKAEERKVELDKSFESMKLLKKGKEEIFVKLGSDKNSGKRREDGDREEKVKKSVSIIEFLKPAEGERRNYRSGGGRRDSGEGDRGASGGGRRDRGEGVRGATRGRGGGHNNNARSSPDGPSIGDISLFPSLGGK</sequence>
<gene>
    <name evidence="5" type="ORF">MKW98_027924</name>
</gene>
<feature type="domain" description="STM1-like N-terminal" evidence="4">
    <location>
        <begin position="1"/>
        <end position="64"/>
    </location>
</feature>
<feature type="region of interest" description="Disordered" evidence="3">
    <location>
        <begin position="299"/>
        <end position="408"/>
    </location>
</feature>
<feature type="compositionally biased region" description="Basic and acidic residues" evidence="3">
    <location>
        <begin position="335"/>
        <end position="371"/>
    </location>
</feature>
<dbReference type="Proteomes" id="UP001202328">
    <property type="component" value="Unassembled WGS sequence"/>
</dbReference>
<evidence type="ECO:0000256" key="1">
    <source>
        <dbReference type="ARBA" id="ARBA00004496"/>
    </source>
</evidence>
<comment type="subcellular location">
    <subcellularLocation>
        <location evidence="1">Cytoplasm</location>
    </subcellularLocation>
</comment>
<feature type="compositionally biased region" description="Basic and acidic residues" evidence="3">
    <location>
        <begin position="206"/>
        <end position="255"/>
    </location>
</feature>
<feature type="compositionally biased region" description="Polar residues" evidence="3">
    <location>
        <begin position="88"/>
        <end position="102"/>
    </location>
</feature>
<evidence type="ECO:0000313" key="6">
    <source>
        <dbReference type="Proteomes" id="UP001202328"/>
    </source>
</evidence>
<reference evidence="5" key="1">
    <citation type="submission" date="2022-04" db="EMBL/GenBank/DDBJ databases">
        <title>A functionally conserved STORR gene fusion in Papaver species that diverged 16.8 million years ago.</title>
        <authorList>
            <person name="Catania T."/>
        </authorList>
    </citation>
    <scope>NUCLEOTIDE SEQUENCE</scope>
    <source>
        <strain evidence="5">S-188037</strain>
    </source>
</reference>
<keyword evidence="6" id="KW-1185">Reference proteome</keyword>
<evidence type="ECO:0000256" key="3">
    <source>
        <dbReference type="SAM" id="MobiDB-lite"/>
    </source>
</evidence>
<comment type="caution">
    <text evidence="5">The sequence shown here is derived from an EMBL/GenBank/DDBJ whole genome shotgun (WGS) entry which is preliminary data.</text>
</comment>